<evidence type="ECO:0000313" key="1">
    <source>
        <dbReference type="EMBL" id="NHN29405.1"/>
    </source>
</evidence>
<dbReference type="EMBL" id="JAAOIW010000002">
    <property type="protein sequence ID" value="NHN29405.1"/>
    <property type="molecule type" value="Genomic_DNA"/>
</dbReference>
<comment type="caution">
    <text evidence="1">The sequence shown here is derived from an EMBL/GenBank/DDBJ whole genome shotgun (WGS) entry which is preliminary data.</text>
</comment>
<sequence>MYSIHTIIGDHSIRFTTWSEQVVNWITGTFYMNQEEGHAREQDTDLLVHIDEQAREPFQSYDVRVVADDDFVCYKRSDYTVRVNRTHTKASIYMFDEFALKHALLNLYSSFVIYHEWGLLLHASSLEEGNQAYAFAGRSGTGKSTVAKLSQPRLVLSDEVTIIRVRKQEITVFNSPFRSEIKSTEERAKRRLGGIFILQPSHQVQRLSLRKPDGILQVLNHLFYWPTDTRESNKILVMSKTIAEQVPIAQLNFQQNDTFWEHIV</sequence>
<dbReference type="SUPFAM" id="SSF53795">
    <property type="entry name" value="PEP carboxykinase-like"/>
    <property type="match status" value="1"/>
</dbReference>
<name>A0ABX0IZJ4_9BACL</name>
<dbReference type="RefSeq" id="WP_166147327.1">
    <property type="nucleotide sequence ID" value="NZ_JAAOIW010000002.1"/>
</dbReference>
<evidence type="ECO:0000313" key="2">
    <source>
        <dbReference type="Proteomes" id="UP001165962"/>
    </source>
</evidence>
<dbReference type="Proteomes" id="UP001165962">
    <property type="component" value="Unassembled WGS sequence"/>
</dbReference>
<dbReference type="Gene3D" id="3.40.50.300">
    <property type="entry name" value="P-loop containing nucleotide triphosphate hydrolases"/>
    <property type="match status" value="1"/>
</dbReference>
<accession>A0ABX0IZJ4</accession>
<reference evidence="1" key="1">
    <citation type="submission" date="2020-03" db="EMBL/GenBank/DDBJ databases">
        <title>Draft sequencing of Paenibacilllus sp. S3N08.</title>
        <authorList>
            <person name="Kim D.-U."/>
        </authorList>
    </citation>
    <scope>NUCLEOTIDE SEQUENCE</scope>
    <source>
        <strain evidence="1">S3N08</strain>
    </source>
</reference>
<keyword evidence="2" id="KW-1185">Reference proteome</keyword>
<gene>
    <name evidence="1" type="ORF">G9U52_06120</name>
</gene>
<organism evidence="1 2">
    <name type="scientific">Paenibacillus agricola</name>
    <dbReference type="NCBI Taxonomy" id="2716264"/>
    <lineage>
        <taxon>Bacteria</taxon>
        <taxon>Bacillati</taxon>
        <taxon>Bacillota</taxon>
        <taxon>Bacilli</taxon>
        <taxon>Bacillales</taxon>
        <taxon>Paenibacillaceae</taxon>
        <taxon>Paenibacillus</taxon>
    </lineage>
</organism>
<protein>
    <recommendedName>
        <fullName evidence="3">SynChlorMet cassette protein ScmC</fullName>
    </recommendedName>
</protein>
<proteinExistence type="predicted"/>
<evidence type="ECO:0008006" key="3">
    <source>
        <dbReference type="Google" id="ProtNLM"/>
    </source>
</evidence>
<dbReference type="InterPro" id="IPR027417">
    <property type="entry name" value="P-loop_NTPase"/>
</dbReference>